<evidence type="ECO:0000313" key="6">
    <source>
        <dbReference type="EMBL" id="MDO6577457.1"/>
    </source>
</evidence>
<dbReference type="Gene3D" id="3.30.300.30">
    <property type="match status" value="1"/>
</dbReference>
<dbReference type="FunFam" id="3.40.50.980:FF:000001">
    <property type="entry name" value="Non-ribosomal peptide synthetase"/>
    <property type="match status" value="1"/>
</dbReference>
<evidence type="ECO:0000256" key="3">
    <source>
        <dbReference type="ARBA" id="ARBA00022553"/>
    </source>
</evidence>
<dbReference type="CDD" id="cd19531">
    <property type="entry name" value="LCL_NRPS-like"/>
    <property type="match status" value="1"/>
</dbReference>
<evidence type="ECO:0000313" key="8">
    <source>
        <dbReference type="Proteomes" id="UP001170717"/>
    </source>
</evidence>
<dbReference type="InterPro" id="IPR009081">
    <property type="entry name" value="PP-bd_ACP"/>
</dbReference>
<dbReference type="Gene3D" id="1.10.10.1830">
    <property type="entry name" value="Non-ribosomal peptide synthase, adenylation domain"/>
    <property type="match status" value="1"/>
</dbReference>
<keyword evidence="2" id="KW-0596">Phosphopantetheine</keyword>
<dbReference type="GO" id="GO:0047527">
    <property type="term" value="F:2,3-dihydroxybenzoate-serine ligase activity"/>
    <property type="evidence" value="ECO:0007669"/>
    <property type="project" value="TreeGrafter"/>
</dbReference>
<dbReference type="Proteomes" id="UP001170717">
    <property type="component" value="Unassembled WGS sequence"/>
</dbReference>
<evidence type="ECO:0000259" key="4">
    <source>
        <dbReference type="PROSITE" id="PS50075"/>
    </source>
</evidence>
<dbReference type="InterPro" id="IPR000873">
    <property type="entry name" value="AMP-dep_synth/lig_dom"/>
</dbReference>
<dbReference type="InterPro" id="IPR020845">
    <property type="entry name" value="AMP-binding_CS"/>
</dbReference>
<dbReference type="InterPro" id="IPR045851">
    <property type="entry name" value="AMP-bd_C_sf"/>
</dbReference>
<name>A0AAW7Z5E0_9ALTE</name>
<dbReference type="GO" id="GO:0005829">
    <property type="term" value="C:cytosol"/>
    <property type="evidence" value="ECO:0007669"/>
    <property type="project" value="TreeGrafter"/>
</dbReference>
<evidence type="ECO:0000256" key="1">
    <source>
        <dbReference type="ARBA" id="ARBA00001957"/>
    </source>
</evidence>
<dbReference type="CDD" id="cd05930">
    <property type="entry name" value="A_NRPS"/>
    <property type="match status" value="1"/>
</dbReference>
<dbReference type="AlphaFoldDB" id="A0AAW7Z5E0"/>
<dbReference type="Pfam" id="PF00550">
    <property type="entry name" value="PP-binding"/>
    <property type="match status" value="1"/>
</dbReference>
<dbReference type="PANTHER" id="PTHR45527:SF1">
    <property type="entry name" value="FATTY ACID SYNTHASE"/>
    <property type="match status" value="1"/>
</dbReference>
<dbReference type="SUPFAM" id="SSF52777">
    <property type="entry name" value="CoA-dependent acyltransferases"/>
    <property type="match status" value="2"/>
</dbReference>
<dbReference type="GO" id="GO:0031177">
    <property type="term" value="F:phosphopantetheine binding"/>
    <property type="evidence" value="ECO:0007669"/>
    <property type="project" value="TreeGrafter"/>
</dbReference>
<dbReference type="EMBL" id="CP013926">
    <property type="protein sequence ID" value="AMJ72933.1"/>
    <property type="molecule type" value="Genomic_DNA"/>
</dbReference>
<keyword evidence="3" id="KW-0597">Phosphoprotein</keyword>
<feature type="domain" description="Carrier" evidence="4">
    <location>
        <begin position="1025"/>
        <end position="1100"/>
    </location>
</feature>
<comment type="cofactor">
    <cofactor evidence="1">
        <name>pantetheine 4'-phosphate</name>
        <dbReference type="ChEBI" id="CHEBI:47942"/>
    </cofactor>
</comment>
<dbReference type="Pfam" id="PF13193">
    <property type="entry name" value="AMP-binding_C"/>
    <property type="match status" value="1"/>
</dbReference>
<gene>
    <name evidence="5" type="ORF">AVL57_02440</name>
    <name evidence="6" type="ORF">Q4527_08635</name>
</gene>
<reference evidence="5 7" key="1">
    <citation type="submission" date="2015-12" db="EMBL/GenBank/DDBJ databases">
        <title>Intraspecies pangenome expansion in the marine bacterium Alteromonas.</title>
        <authorList>
            <person name="Lopez-Perez M."/>
            <person name="Rodriguez-Valera F."/>
        </authorList>
    </citation>
    <scope>NUCLEOTIDE SEQUENCE [LARGE SCALE GENOMIC DNA]</scope>
    <source>
        <strain evidence="5 7">LMG 21861</strain>
    </source>
</reference>
<dbReference type="PROSITE" id="PS00455">
    <property type="entry name" value="AMP_BINDING"/>
    <property type="match status" value="1"/>
</dbReference>
<dbReference type="FunFam" id="1.10.1200.10:FF:000005">
    <property type="entry name" value="Nonribosomal peptide synthetase 1"/>
    <property type="match status" value="1"/>
</dbReference>
<evidence type="ECO:0000313" key="5">
    <source>
        <dbReference type="EMBL" id="AMJ72933.1"/>
    </source>
</evidence>
<dbReference type="GO" id="GO:0009239">
    <property type="term" value="P:enterobactin biosynthetic process"/>
    <property type="evidence" value="ECO:0007669"/>
    <property type="project" value="TreeGrafter"/>
</dbReference>
<dbReference type="Proteomes" id="UP000056750">
    <property type="component" value="Chromosome"/>
</dbReference>
<dbReference type="NCBIfam" id="TIGR01733">
    <property type="entry name" value="AA-adenyl-dom"/>
    <property type="match status" value="1"/>
</dbReference>
<dbReference type="PANTHER" id="PTHR45527">
    <property type="entry name" value="NONRIBOSOMAL PEPTIDE SYNTHETASE"/>
    <property type="match status" value="1"/>
</dbReference>
<sequence>MNAENIINICLEQEIYLSVDNGNLQVDTNKDALSEDTLALLKAQKQELVRYIQAFQAQQTALTRQQLKKVTHDGPIPLSFAQQRLWIVDRMEEGAAQSNVSAPFLLHGKLNKHAMQKAVNTIIARHEVLHSVYREKNNACFQEPLTQFDSTIPLIDLSQLTDDEFDQKVRELAKVEALTAFDLANDLMLRVTLLKHAEDKHVALFSMHHIASDGWSVGIFIKELNQLYSAFCQGLENPLPELEVQYSDYAHWQREWMQGSVYEEELDYWLNTLDGAPPVHDIPLDKPRTAKPSIVGKKINRTLSSSTLKKLNDLCRSEGVTLFMALQTLYALTVSKFSNEDDIVMGTPVAGRMHQNAEPLIGFFLNNLVLRSNVSGNPTLTELLANNKKTILDAFEHQNLPFDALVEAINPERTNSHQALFQLWFVLQNHESTDFALPELSMTLQDCNEFIHFDLSLEAIEKDGQLELGWLYQSDIFEQQTIEQIATAFETLIESALKNPESKINRLEFVSKQSNQPWLTYVESDNTNDRSLISMIEQRSKLNPEATALMYEGKMLSYGQLDEKSNQLANYLIMNGVEPNSSVGLCLPRSQELLIAMLGIMKAGAAYIPLDPNTPAQRLDYILNETQASALVAFSDTNMSGEDAQVFVVNMEHEGWRTASHAQPGIQISRNDLAYILFTSGSTGRPKGVAVSHGSVTNLANAMQEILADRGLVGSYNWAWNAPTVFDASVQALTQLAFGVELHMLTEEMRRDPKALATYISEAEIDILDTTPSLAELLVRECVEMGGDLPSMLIGGEAISAELWQQLANYYGQRDTFALNVYGPTECTVNSSFADITPSSTPNIGSGLPNVRLFVMDKSGEVLPAGAKGELYIGGQGVAQGYVNNSALTKDKFINSDQWGRLYKTGDLARYDSNGQLDFLGRVDFQVKLRGYRIELEEIESVALEHPGVQEAVVLVKDEQLVAFLVSDVMHENHILSFLESRLPKYMLPSKVVMLSEVPVTSNGKRDRKALLTLDVEIEPVTYVAPETELEANIQAIWQELLGLENISVDANFFEIGGHSLLGIRLASACREKLDVELPLKVLMEGPTIRALAQQCEFYEKQRQVLAATSQTFASADAERIVI</sequence>
<dbReference type="Gene3D" id="3.40.50.12780">
    <property type="entry name" value="N-terminal domain of ligase-like"/>
    <property type="match status" value="1"/>
</dbReference>
<dbReference type="GO" id="GO:0043041">
    <property type="term" value="P:amino acid activation for nonribosomal peptide biosynthetic process"/>
    <property type="evidence" value="ECO:0007669"/>
    <property type="project" value="TreeGrafter"/>
</dbReference>
<dbReference type="GO" id="GO:0009366">
    <property type="term" value="C:enterobactin synthetase complex"/>
    <property type="evidence" value="ECO:0007669"/>
    <property type="project" value="TreeGrafter"/>
</dbReference>
<dbReference type="EMBL" id="JAUOQI010000005">
    <property type="protein sequence ID" value="MDO6577457.1"/>
    <property type="molecule type" value="Genomic_DNA"/>
</dbReference>
<dbReference type="InterPro" id="IPR042099">
    <property type="entry name" value="ANL_N_sf"/>
</dbReference>
<dbReference type="Pfam" id="PF00668">
    <property type="entry name" value="Condensation"/>
    <property type="match status" value="1"/>
</dbReference>
<dbReference type="InterPro" id="IPR001242">
    <property type="entry name" value="Condensation_dom"/>
</dbReference>
<dbReference type="InterPro" id="IPR036736">
    <property type="entry name" value="ACP-like_sf"/>
</dbReference>
<dbReference type="Pfam" id="PF00501">
    <property type="entry name" value="AMP-binding"/>
    <property type="match status" value="1"/>
</dbReference>
<dbReference type="InterPro" id="IPR025110">
    <property type="entry name" value="AMP-bd_C"/>
</dbReference>
<dbReference type="InterPro" id="IPR010071">
    <property type="entry name" value="AA_adenyl_dom"/>
</dbReference>
<dbReference type="SUPFAM" id="SSF56801">
    <property type="entry name" value="Acetyl-CoA synthetase-like"/>
    <property type="match status" value="1"/>
</dbReference>
<dbReference type="KEGG" id="asq:AVL57_02440"/>
<accession>A0AAW7Z5E0</accession>
<dbReference type="InterPro" id="IPR041464">
    <property type="entry name" value="TubC_N"/>
</dbReference>
<dbReference type="PROSITE" id="PS50075">
    <property type="entry name" value="CARRIER"/>
    <property type="match status" value="1"/>
</dbReference>
<evidence type="ECO:0000313" key="7">
    <source>
        <dbReference type="Proteomes" id="UP000056750"/>
    </source>
</evidence>
<reference evidence="6" key="2">
    <citation type="submission" date="2023-07" db="EMBL/GenBank/DDBJ databases">
        <title>Genome content predicts the carbon catabolic preferences of heterotrophic bacteria.</title>
        <authorList>
            <person name="Gralka M."/>
        </authorList>
    </citation>
    <scope>NUCLEOTIDE SEQUENCE</scope>
    <source>
        <strain evidence="6">F2M12</strain>
    </source>
</reference>
<organism evidence="6 8">
    <name type="scientific">Alteromonas stellipolaris</name>
    <dbReference type="NCBI Taxonomy" id="233316"/>
    <lineage>
        <taxon>Bacteria</taxon>
        <taxon>Pseudomonadati</taxon>
        <taxon>Pseudomonadota</taxon>
        <taxon>Gammaproteobacteria</taxon>
        <taxon>Alteromonadales</taxon>
        <taxon>Alteromonadaceae</taxon>
        <taxon>Alteromonas/Salinimonas group</taxon>
        <taxon>Alteromonas</taxon>
    </lineage>
</organism>
<keyword evidence="7" id="KW-1185">Reference proteome</keyword>
<dbReference type="Pfam" id="PF18563">
    <property type="entry name" value="TubC_N"/>
    <property type="match status" value="1"/>
</dbReference>
<dbReference type="InterPro" id="IPR023213">
    <property type="entry name" value="CAT-like_dom_sf"/>
</dbReference>
<evidence type="ECO:0000256" key="2">
    <source>
        <dbReference type="ARBA" id="ARBA00022450"/>
    </source>
</evidence>
<protein>
    <submittedName>
        <fullName evidence="6">Non-ribosomal peptide synthetase</fullName>
    </submittedName>
</protein>
<proteinExistence type="predicted"/>
<dbReference type="Gene3D" id="3.30.559.30">
    <property type="entry name" value="Nonribosomal peptide synthetase, condensation domain"/>
    <property type="match status" value="1"/>
</dbReference>
<dbReference type="Gene3D" id="1.10.1200.10">
    <property type="entry name" value="ACP-like"/>
    <property type="match status" value="1"/>
</dbReference>
<dbReference type="RefSeq" id="WP_057794644.1">
    <property type="nucleotide sequence ID" value="NZ_CAXIBE010000024.1"/>
</dbReference>
<dbReference type="Gene3D" id="3.30.559.10">
    <property type="entry name" value="Chloramphenicol acetyltransferase-like domain"/>
    <property type="match status" value="1"/>
</dbReference>
<dbReference type="SUPFAM" id="SSF47336">
    <property type="entry name" value="ACP-like"/>
    <property type="match status" value="1"/>
</dbReference>
<dbReference type="InterPro" id="IPR044894">
    <property type="entry name" value="TubC_N_sf"/>
</dbReference>